<protein>
    <submittedName>
        <fullName evidence="1">Protein NYNRIN</fullName>
    </submittedName>
</protein>
<sequence length="124" mass="14877">MSQQPLELFTSIDMHLFIEKRYSWGDFNDMQRYARANNRYLENYDPSSPSKYIIYLDANNLYGWAMSQALPYGDFKWISPDIFNKEHILSIPENSEVGYIFEVDLDYQPNFIIYIMTIPWHLKN</sequence>
<evidence type="ECO:0000313" key="1">
    <source>
        <dbReference type="EMBL" id="GFX88648.1"/>
    </source>
</evidence>
<gene>
    <name evidence="1" type="primary">X975_21590</name>
    <name evidence="1" type="ORF">TNCV_2660591</name>
</gene>
<dbReference type="AlphaFoldDB" id="A0A8X6UUW7"/>
<name>A0A8X6UUW7_TRICX</name>
<organism evidence="1 2">
    <name type="scientific">Trichonephila clavipes</name>
    <name type="common">Golden silk orbweaver</name>
    <name type="synonym">Nephila clavipes</name>
    <dbReference type="NCBI Taxonomy" id="2585209"/>
    <lineage>
        <taxon>Eukaryota</taxon>
        <taxon>Metazoa</taxon>
        <taxon>Ecdysozoa</taxon>
        <taxon>Arthropoda</taxon>
        <taxon>Chelicerata</taxon>
        <taxon>Arachnida</taxon>
        <taxon>Araneae</taxon>
        <taxon>Araneomorphae</taxon>
        <taxon>Entelegynae</taxon>
        <taxon>Araneoidea</taxon>
        <taxon>Nephilidae</taxon>
        <taxon>Trichonephila</taxon>
    </lineage>
</organism>
<dbReference type="InterPro" id="IPR043502">
    <property type="entry name" value="DNA/RNA_pol_sf"/>
</dbReference>
<accession>A0A8X6UUW7</accession>
<keyword evidence="2" id="KW-1185">Reference proteome</keyword>
<dbReference type="GO" id="GO:0071897">
    <property type="term" value="P:DNA biosynthetic process"/>
    <property type="evidence" value="ECO:0007669"/>
    <property type="project" value="UniProtKB-ARBA"/>
</dbReference>
<comment type="caution">
    <text evidence="1">The sequence shown here is derived from an EMBL/GenBank/DDBJ whole genome shotgun (WGS) entry which is preliminary data.</text>
</comment>
<dbReference type="Proteomes" id="UP000887159">
    <property type="component" value="Unassembled WGS sequence"/>
</dbReference>
<dbReference type="EMBL" id="BMAU01021053">
    <property type="protein sequence ID" value="GFX88648.1"/>
    <property type="molecule type" value="Genomic_DNA"/>
</dbReference>
<evidence type="ECO:0000313" key="2">
    <source>
        <dbReference type="Proteomes" id="UP000887159"/>
    </source>
</evidence>
<dbReference type="PANTHER" id="PTHR31511">
    <property type="entry name" value="PROTEIN CBG23764"/>
    <property type="match status" value="1"/>
</dbReference>
<dbReference type="SUPFAM" id="SSF56672">
    <property type="entry name" value="DNA/RNA polymerases"/>
    <property type="match status" value="1"/>
</dbReference>
<dbReference type="PANTHER" id="PTHR31511:SF12">
    <property type="entry name" value="RHO TERMINATION FACTOR N-TERMINAL DOMAIN-CONTAINING PROTEIN"/>
    <property type="match status" value="1"/>
</dbReference>
<reference evidence="1" key="1">
    <citation type="submission" date="2020-08" db="EMBL/GenBank/DDBJ databases">
        <title>Multicomponent nature underlies the extraordinary mechanical properties of spider dragline silk.</title>
        <authorList>
            <person name="Kono N."/>
            <person name="Nakamura H."/>
            <person name="Mori M."/>
            <person name="Yoshida Y."/>
            <person name="Ohtoshi R."/>
            <person name="Malay A.D."/>
            <person name="Moran D.A.P."/>
            <person name="Tomita M."/>
            <person name="Numata K."/>
            <person name="Arakawa K."/>
        </authorList>
    </citation>
    <scope>NUCLEOTIDE SEQUENCE</scope>
</reference>
<proteinExistence type="predicted"/>